<proteinExistence type="predicted"/>
<gene>
    <name evidence="1" type="ORF">M9Y10_016280</name>
</gene>
<evidence type="ECO:0000313" key="1">
    <source>
        <dbReference type="EMBL" id="KAK8853737.1"/>
    </source>
</evidence>
<dbReference type="Proteomes" id="UP001470230">
    <property type="component" value="Unassembled WGS sequence"/>
</dbReference>
<sequence>MNYMYKLTESNGKELSDQNNSELQNILEQSDSDISGLITKILKNNNDFFADDFKITIIAINFLLNDIPNSPDNFQNYLFSNYDYFKKILQIYHPHIEQAELKSILQMIYMISKSKKINPKYNANTALQFCIQIYQSLFQNCSNTEIMNNILLCLENIIEIVDESNFQKLDQTFFQTLASIFFTTEKLRISCSRLIEKMTNFVPKIHDYKYFFDFFRYMCDNVNPDFAFYLYSSLRNIIKRYPDTVRVPNRQPKSLQSSKEYSSSQFWIYEMILNSYRYDYNTQSIVFDTCSYLNKDSICILEDENIKINIITYIMRSENDELINSAIHALTHFLKIDSKSCALNYFSIENSTNLSSTLIRHVMESPYNVKVDAGFLLGFAMSSAPQFFAKGFILPYSLSANIKFHLKSEEDAIVNVLSFDAPELQIQMLKGLIAITNECINWGVNDQLYESFSGQILQIVDDLKICDNEDLANTATNLFNLLGPKDQ</sequence>
<dbReference type="InterPro" id="IPR016024">
    <property type="entry name" value="ARM-type_fold"/>
</dbReference>
<dbReference type="Gene3D" id="1.25.10.10">
    <property type="entry name" value="Leucine-rich Repeat Variant"/>
    <property type="match status" value="1"/>
</dbReference>
<name>A0ABR2HWQ0_9EUKA</name>
<organism evidence="1 2">
    <name type="scientific">Tritrichomonas musculus</name>
    <dbReference type="NCBI Taxonomy" id="1915356"/>
    <lineage>
        <taxon>Eukaryota</taxon>
        <taxon>Metamonada</taxon>
        <taxon>Parabasalia</taxon>
        <taxon>Tritrichomonadida</taxon>
        <taxon>Tritrichomonadidae</taxon>
        <taxon>Tritrichomonas</taxon>
    </lineage>
</organism>
<evidence type="ECO:0000313" key="2">
    <source>
        <dbReference type="Proteomes" id="UP001470230"/>
    </source>
</evidence>
<accession>A0ABR2HWQ0</accession>
<protein>
    <recommendedName>
        <fullName evidence="3">FPL domain-containing protein</fullName>
    </recommendedName>
</protein>
<comment type="caution">
    <text evidence="1">The sequence shown here is derived from an EMBL/GenBank/DDBJ whole genome shotgun (WGS) entry which is preliminary data.</text>
</comment>
<dbReference type="InterPro" id="IPR011989">
    <property type="entry name" value="ARM-like"/>
</dbReference>
<dbReference type="SUPFAM" id="SSF48371">
    <property type="entry name" value="ARM repeat"/>
    <property type="match status" value="1"/>
</dbReference>
<dbReference type="EMBL" id="JAPFFF010000021">
    <property type="protein sequence ID" value="KAK8853737.1"/>
    <property type="molecule type" value="Genomic_DNA"/>
</dbReference>
<evidence type="ECO:0008006" key="3">
    <source>
        <dbReference type="Google" id="ProtNLM"/>
    </source>
</evidence>
<keyword evidence="2" id="KW-1185">Reference proteome</keyword>
<reference evidence="1 2" key="1">
    <citation type="submission" date="2024-04" db="EMBL/GenBank/DDBJ databases">
        <title>Tritrichomonas musculus Genome.</title>
        <authorList>
            <person name="Alves-Ferreira E."/>
            <person name="Grigg M."/>
            <person name="Lorenzi H."/>
            <person name="Galac M."/>
        </authorList>
    </citation>
    <scope>NUCLEOTIDE SEQUENCE [LARGE SCALE GENOMIC DNA]</scope>
    <source>
        <strain evidence="1 2">EAF2021</strain>
    </source>
</reference>